<dbReference type="InterPro" id="IPR046947">
    <property type="entry name" value="LytR-like"/>
</dbReference>
<evidence type="ECO:0000259" key="2">
    <source>
        <dbReference type="PROSITE" id="PS50110"/>
    </source>
</evidence>
<dbReference type="Proteomes" id="UP001368318">
    <property type="component" value="Chromosome"/>
</dbReference>
<dbReference type="PANTHER" id="PTHR37299">
    <property type="entry name" value="TRANSCRIPTIONAL REGULATOR-RELATED"/>
    <property type="match status" value="1"/>
</dbReference>
<dbReference type="SUPFAM" id="SSF52172">
    <property type="entry name" value="CheY-like"/>
    <property type="match status" value="1"/>
</dbReference>
<feature type="domain" description="Response regulatory" evidence="2">
    <location>
        <begin position="3"/>
        <end position="118"/>
    </location>
</feature>
<dbReference type="SMART" id="SM00850">
    <property type="entry name" value="LytTR"/>
    <property type="match status" value="1"/>
</dbReference>
<gene>
    <name evidence="5" type="ORF">R3L15_10365</name>
    <name evidence="4" type="ORF">R3L16_11225</name>
</gene>
<name>A0AAU6P4W8_9FLAO</name>
<dbReference type="GO" id="GO:0000156">
    <property type="term" value="F:phosphorelay response regulator activity"/>
    <property type="evidence" value="ECO:0007669"/>
    <property type="project" value="InterPro"/>
</dbReference>
<dbReference type="PANTHER" id="PTHR37299:SF1">
    <property type="entry name" value="STAGE 0 SPORULATION PROTEIN A HOMOLOG"/>
    <property type="match status" value="1"/>
</dbReference>
<dbReference type="Pfam" id="PF04397">
    <property type="entry name" value="LytTR"/>
    <property type="match status" value="1"/>
</dbReference>
<evidence type="ECO:0000256" key="1">
    <source>
        <dbReference type="PROSITE-ProRule" id="PRU00169"/>
    </source>
</evidence>
<dbReference type="Gene3D" id="2.40.50.1020">
    <property type="entry name" value="LytTr DNA-binding domain"/>
    <property type="match status" value="1"/>
</dbReference>
<evidence type="ECO:0000259" key="3">
    <source>
        <dbReference type="PROSITE" id="PS50930"/>
    </source>
</evidence>
<accession>A0AAU6P4W8</accession>
<dbReference type="InterPro" id="IPR011006">
    <property type="entry name" value="CheY-like_superfamily"/>
</dbReference>
<dbReference type="PROSITE" id="PS50110">
    <property type="entry name" value="RESPONSE_REGULATORY"/>
    <property type="match status" value="1"/>
</dbReference>
<dbReference type="EMBL" id="CP136924">
    <property type="protein sequence ID" value="WXA02316.1"/>
    <property type="molecule type" value="Genomic_DNA"/>
</dbReference>
<dbReference type="InterPro" id="IPR007492">
    <property type="entry name" value="LytTR_DNA-bd_dom"/>
</dbReference>
<keyword evidence="6" id="KW-1185">Reference proteome</keyword>
<protein>
    <submittedName>
        <fullName evidence="5">LytTR family transcriptional regulator DNA-binding domain-containing protein</fullName>
    </submittedName>
</protein>
<dbReference type="KEGG" id="mcaa:R3L15_10365"/>
<evidence type="ECO:0000313" key="5">
    <source>
        <dbReference type="EMBL" id="WXA12523.1"/>
    </source>
</evidence>
<comment type="caution">
    <text evidence="1">Lacks conserved residue(s) required for the propagation of feature annotation.</text>
</comment>
<dbReference type="GO" id="GO:0003677">
    <property type="term" value="F:DNA binding"/>
    <property type="evidence" value="ECO:0007669"/>
    <property type="project" value="UniProtKB-KW"/>
</dbReference>
<feature type="domain" description="HTH LytTR-type" evidence="3">
    <location>
        <begin position="131"/>
        <end position="199"/>
    </location>
</feature>
<dbReference type="Gene3D" id="3.40.50.2300">
    <property type="match status" value="1"/>
</dbReference>
<organism evidence="5">
    <name type="scientific">Mangrovimonas cancribranchiae</name>
    <dbReference type="NCBI Taxonomy" id="3080055"/>
    <lineage>
        <taxon>Bacteria</taxon>
        <taxon>Pseudomonadati</taxon>
        <taxon>Bacteroidota</taxon>
        <taxon>Flavobacteriia</taxon>
        <taxon>Flavobacteriales</taxon>
        <taxon>Flavobacteriaceae</taxon>
        <taxon>Mangrovimonas</taxon>
    </lineage>
</organism>
<proteinExistence type="predicted"/>
<dbReference type="InterPro" id="IPR001789">
    <property type="entry name" value="Sig_transdc_resp-reg_receiver"/>
</dbReference>
<dbReference type="EMBL" id="CP136925">
    <property type="protein sequence ID" value="WXA12523.1"/>
    <property type="molecule type" value="Genomic_DNA"/>
</dbReference>
<dbReference type="RefSeq" id="WP_338731548.1">
    <property type="nucleotide sequence ID" value="NZ_CP136924.1"/>
</dbReference>
<reference evidence="5 6" key="1">
    <citation type="submission" date="2023-10" db="EMBL/GenBank/DDBJ databases">
        <title>Culture-based analysis of two novel bacteria associated with mangrove crab gills.</title>
        <authorList>
            <person name="Yang X."/>
            <person name="Garuglieri E."/>
            <person name="Van Goethem M.W."/>
            <person name="Fusi M."/>
            <person name="Marasco R."/>
            <person name="Daffonchio D.G."/>
        </authorList>
    </citation>
    <scope>NUCLEOTIDE SEQUENCE</scope>
    <source>
        <strain evidence="5">UG2-1</strain>
        <strain evidence="4">UG2-2</strain>
        <strain evidence="6">UG2_2</strain>
    </source>
</reference>
<dbReference type="PROSITE" id="PS50930">
    <property type="entry name" value="HTH_LYTTR"/>
    <property type="match status" value="1"/>
</dbReference>
<evidence type="ECO:0000313" key="4">
    <source>
        <dbReference type="EMBL" id="WXA02316.1"/>
    </source>
</evidence>
<evidence type="ECO:0000313" key="6">
    <source>
        <dbReference type="Proteomes" id="UP001368318"/>
    </source>
</evidence>
<keyword evidence="5" id="KW-0238">DNA-binding</keyword>
<sequence>MTSYFIIDNNDEITNTIKKVFADYSMFNSIGFSSSYEEAMNTILKKRPDLVFFNLDDVFNNSFEFISELNTCTDTQTNIIGISRDKNTAYFAIKHNFVDFLLNPLTELEIRKSILKFKKKHLTNYSKMLCLKSYKDFQYINIEDILFLKADNNTTDFYISDGSIVSAFKTLKTYESNLPNNFLRIHKSYIINKNYVSRINYGKLKCTIDNTSHVIPFTKTYFDNIEFINNSLADISFPSQN</sequence>
<dbReference type="AlphaFoldDB" id="A0AAU6P4W8"/>